<proteinExistence type="predicted"/>
<evidence type="ECO:0000313" key="1">
    <source>
        <dbReference type="EMBL" id="MBE1162350.1"/>
    </source>
</evidence>
<dbReference type="RefSeq" id="WP_192557196.1">
    <property type="nucleotide sequence ID" value="NZ_JACZZA010000013.1"/>
</dbReference>
<keyword evidence="2" id="KW-1185">Reference proteome</keyword>
<comment type="caution">
    <text evidence="1">The sequence shown here is derived from an EMBL/GenBank/DDBJ whole genome shotgun (WGS) entry which is preliminary data.</text>
</comment>
<accession>A0ABR9GEA7</accession>
<dbReference type="EMBL" id="JACZZA010000013">
    <property type="protein sequence ID" value="MBE1162350.1"/>
    <property type="molecule type" value="Genomic_DNA"/>
</dbReference>
<organism evidence="1 2">
    <name type="scientific">Dyella acidiphila</name>
    <dbReference type="NCBI Taxonomy" id="2775866"/>
    <lineage>
        <taxon>Bacteria</taxon>
        <taxon>Pseudomonadati</taxon>
        <taxon>Pseudomonadota</taxon>
        <taxon>Gammaproteobacteria</taxon>
        <taxon>Lysobacterales</taxon>
        <taxon>Rhodanobacteraceae</taxon>
        <taxon>Dyella</taxon>
    </lineage>
</organism>
<evidence type="ECO:0000313" key="2">
    <source>
        <dbReference type="Proteomes" id="UP000651010"/>
    </source>
</evidence>
<protein>
    <submittedName>
        <fullName evidence="1">Uncharacterized protein</fullName>
    </submittedName>
</protein>
<dbReference type="Proteomes" id="UP000651010">
    <property type="component" value="Unassembled WGS sequence"/>
</dbReference>
<sequence length="180" mass="20036">MSINYREVGRVLSEIRKNGRAGLATAHSSAIAYLQCQMEAADGSEDLSFLYHRMADQHSLYRHTDEQEKTWSQIMALFPQDPLSWIGASGFYMFENPDPAKAVALAETGLRVAQDVGHFVINAASHLCRVAKQQGNHALMEKTIAYLVAYKRPLKSMDAAYECDFLKGLPDGAINELLVQ</sequence>
<gene>
    <name evidence="1" type="ORF">IGX34_18345</name>
</gene>
<name>A0ABR9GEA7_9GAMM</name>
<reference evidence="1 2" key="1">
    <citation type="submission" date="2020-09" db="EMBL/GenBank/DDBJ databases">
        <title>Dyella sp. 7MK23 isolated from forest soil.</title>
        <authorList>
            <person name="Fu J."/>
        </authorList>
    </citation>
    <scope>NUCLEOTIDE SEQUENCE [LARGE SCALE GENOMIC DNA]</scope>
    <source>
        <strain evidence="1 2">7MK23</strain>
    </source>
</reference>